<reference evidence="1 2" key="1">
    <citation type="submission" date="2014-04" db="EMBL/GenBank/DDBJ databases">
        <authorList>
            <consortium name="DOE Joint Genome Institute"/>
            <person name="Kuo A."/>
            <person name="Kohler A."/>
            <person name="Nagy L.G."/>
            <person name="Floudas D."/>
            <person name="Copeland A."/>
            <person name="Barry K.W."/>
            <person name="Cichocki N."/>
            <person name="Veneault-Fourrey C."/>
            <person name="LaButti K."/>
            <person name="Lindquist E.A."/>
            <person name="Lipzen A."/>
            <person name="Lundell T."/>
            <person name="Morin E."/>
            <person name="Murat C."/>
            <person name="Sun H."/>
            <person name="Tunlid A."/>
            <person name="Henrissat B."/>
            <person name="Grigoriev I.V."/>
            <person name="Hibbett D.S."/>
            <person name="Martin F."/>
            <person name="Nordberg H.P."/>
            <person name="Cantor M.N."/>
            <person name="Hua S.X."/>
        </authorList>
    </citation>
    <scope>NUCLEOTIDE SEQUENCE [LARGE SCALE GENOMIC DNA]</scope>
    <source>
        <strain evidence="1 2">Foug A</strain>
    </source>
</reference>
<feature type="non-terminal residue" evidence="1">
    <location>
        <position position="1"/>
    </location>
</feature>
<proteinExistence type="predicted"/>
<dbReference type="Proteomes" id="UP000053989">
    <property type="component" value="Unassembled WGS sequence"/>
</dbReference>
<protein>
    <submittedName>
        <fullName evidence="1">Uncharacterized protein</fullName>
    </submittedName>
</protein>
<evidence type="ECO:0000313" key="2">
    <source>
        <dbReference type="Proteomes" id="UP000053989"/>
    </source>
</evidence>
<name>A0A0C3DAF3_9AGAM</name>
<keyword evidence="2" id="KW-1185">Reference proteome</keyword>
<organism evidence="1 2">
    <name type="scientific">Scleroderma citrinum Foug A</name>
    <dbReference type="NCBI Taxonomy" id="1036808"/>
    <lineage>
        <taxon>Eukaryota</taxon>
        <taxon>Fungi</taxon>
        <taxon>Dikarya</taxon>
        <taxon>Basidiomycota</taxon>
        <taxon>Agaricomycotina</taxon>
        <taxon>Agaricomycetes</taxon>
        <taxon>Agaricomycetidae</taxon>
        <taxon>Boletales</taxon>
        <taxon>Sclerodermatineae</taxon>
        <taxon>Sclerodermataceae</taxon>
        <taxon>Scleroderma</taxon>
    </lineage>
</organism>
<sequence length="51" mass="5708">YVQPKSAGLLNSLKIFALLGFKGACGIWGGEEERREEHARGDWEESDKILC</sequence>
<reference evidence="2" key="2">
    <citation type="submission" date="2015-01" db="EMBL/GenBank/DDBJ databases">
        <title>Evolutionary Origins and Diversification of the Mycorrhizal Mutualists.</title>
        <authorList>
            <consortium name="DOE Joint Genome Institute"/>
            <consortium name="Mycorrhizal Genomics Consortium"/>
            <person name="Kohler A."/>
            <person name="Kuo A."/>
            <person name="Nagy L.G."/>
            <person name="Floudas D."/>
            <person name="Copeland A."/>
            <person name="Barry K.W."/>
            <person name="Cichocki N."/>
            <person name="Veneault-Fourrey C."/>
            <person name="LaButti K."/>
            <person name="Lindquist E.A."/>
            <person name="Lipzen A."/>
            <person name="Lundell T."/>
            <person name="Morin E."/>
            <person name="Murat C."/>
            <person name="Riley R."/>
            <person name="Ohm R."/>
            <person name="Sun H."/>
            <person name="Tunlid A."/>
            <person name="Henrissat B."/>
            <person name="Grigoriev I.V."/>
            <person name="Hibbett D.S."/>
            <person name="Martin F."/>
        </authorList>
    </citation>
    <scope>NUCLEOTIDE SEQUENCE [LARGE SCALE GENOMIC DNA]</scope>
    <source>
        <strain evidence="2">Foug A</strain>
    </source>
</reference>
<dbReference type="AlphaFoldDB" id="A0A0C3DAF3"/>
<gene>
    <name evidence="1" type="ORF">SCLCIDRAFT_1222833</name>
</gene>
<dbReference type="EMBL" id="KN822182">
    <property type="protein sequence ID" value="KIM53364.1"/>
    <property type="molecule type" value="Genomic_DNA"/>
</dbReference>
<dbReference type="HOGENOM" id="CLU_3112176_0_0_1"/>
<accession>A0A0C3DAF3</accession>
<evidence type="ECO:0000313" key="1">
    <source>
        <dbReference type="EMBL" id="KIM53364.1"/>
    </source>
</evidence>
<dbReference type="InParanoid" id="A0A0C3DAF3"/>